<gene>
    <name evidence="4" type="ORF">D1639_06635</name>
</gene>
<sequence length="523" mass="56768">MEQMMTNRSQAVRAVLLAVVTVLLGAALSLAATTPAHAAAGSWRQDNTGWWYAYDNGGYARNGWEQVGGKWYHFDRFGYMDTGWELVGGVWYWLGSDGAMRTGWYSVDGEWQWSDSSGVWHPNTWVQSGGRWWYQWADGTYPTSGWQLIGGKWYHFDGAGYMQTGWLSKGGQWYYLEGSGAMASGWKQVGGTWYYLEPSGAMATGWKQLGDTWYFLRADGSMVANAWVGGTYWMGSSGAMATSEWVDSGRYYVDPDGEWVEGHQPIIAPVTPASDFDYAVGDYILNGEVRTGAVPSGYTKMFGCMLSDNAALTYTEGVCDKGMVNERGFDCGHGVYITGYHGSRDDTVVLPDEIDGLPVVYASVPLWGGLLDASRCASLKLLNTGVVVQLELGGNPALCGVKAYGFERSGGDSARAGYVDFASAPNLSLLFVNSELPSKIDLNAGSLELFGCPYPDIASLIVGDAPKLRELYVGYVGSSGLSSESIRLGACPELRFLTVGTVDLSGFTKADYPNLIEVNGQAV</sequence>
<organism evidence="4">
    <name type="scientific">Muribaculaceae bacterium Z82</name>
    <dbReference type="NCBI Taxonomy" id="2304548"/>
    <lineage>
        <taxon>Bacteria</taxon>
        <taxon>Pseudomonadati</taxon>
        <taxon>Bacteroidota</taxon>
        <taxon>Bacteroidia</taxon>
        <taxon>Bacteroidales</taxon>
        <taxon>Muribaculaceae</taxon>
    </lineage>
</organism>
<evidence type="ECO:0000256" key="1">
    <source>
        <dbReference type="ARBA" id="ARBA00022737"/>
    </source>
</evidence>
<keyword evidence="1" id="KW-0677">Repeat</keyword>
<feature type="repeat" description="Cell wall-binding" evidence="2">
    <location>
        <begin position="163"/>
        <end position="182"/>
    </location>
</feature>
<feature type="repeat" description="Cell wall-binding" evidence="2">
    <location>
        <begin position="143"/>
        <end position="162"/>
    </location>
</feature>
<protein>
    <submittedName>
        <fullName evidence="4">N-acetylmuramoyl-L-alanine amidase family protein</fullName>
    </submittedName>
</protein>
<dbReference type="Pfam" id="PF19085">
    <property type="entry name" value="Choline_bind_2"/>
    <property type="match status" value="1"/>
</dbReference>
<evidence type="ECO:0000256" key="3">
    <source>
        <dbReference type="SAM" id="SignalP"/>
    </source>
</evidence>
<dbReference type="Pfam" id="PF19127">
    <property type="entry name" value="Choline_bind_3"/>
    <property type="match status" value="1"/>
</dbReference>
<evidence type="ECO:0000256" key="2">
    <source>
        <dbReference type="PROSITE-ProRule" id="PRU00591"/>
    </source>
</evidence>
<feature type="signal peptide" evidence="3">
    <location>
        <begin position="1"/>
        <end position="38"/>
    </location>
</feature>
<dbReference type="Gene3D" id="2.10.270.20">
    <property type="match status" value="1"/>
</dbReference>
<dbReference type="SUPFAM" id="SSF69360">
    <property type="entry name" value="Cell wall binding repeat"/>
    <property type="match status" value="2"/>
</dbReference>
<dbReference type="Gene3D" id="2.10.270.10">
    <property type="entry name" value="Cholin Binding"/>
    <property type="match status" value="2"/>
</dbReference>
<reference evidence="4" key="1">
    <citation type="submission" date="2018-08" db="EMBL/GenBank/DDBJ databases">
        <title>Murine metabolic-syndrome-specific gut microbial biobank.</title>
        <authorList>
            <person name="Liu C."/>
        </authorList>
    </citation>
    <scope>NUCLEOTIDE SEQUENCE [LARGE SCALE GENOMIC DNA]</scope>
    <source>
        <strain evidence="4">Z82</strain>
    </source>
</reference>
<dbReference type="EMBL" id="QWKH01000042">
    <property type="protein sequence ID" value="NBI34709.1"/>
    <property type="molecule type" value="Genomic_DNA"/>
</dbReference>
<dbReference type="InterPro" id="IPR018337">
    <property type="entry name" value="Cell_wall/Cho-bd_repeat"/>
</dbReference>
<dbReference type="PROSITE" id="PS51170">
    <property type="entry name" value="CW"/>
    <property type="match status" value="5"/>
</dbReference>
<dbReference type="Pfam" id="PF01473">
    <property type="entry name" value="Choline_bind_1"/>
    <property type="match status" value="3"/>
</dbReference>
<name>A0A7C9NSU2_9BACT</name>
<feature type="repeat" description="Cell wall-binding" evidence="2">
    <location>
        <begin position="203"/>
        <end position="222"/>
    </location>
</feature>
<feature type="chain" id="PRO_5028938646" evidence="3">
    <location>
        <begin position="39"/>
        <end position="523"/>
    </location>
</feature>
<comment type="caution">
    <text evidence="4">The sequence shown here is derived from an EMBL/GenBank/DDBJ whole genome shotgun (WGS) entry which is preliminary data.</text>
</comment>
<dbReference type="AlphaFoldDB" id="A0A7C9NSU2"/>
<keyword evidence="3" id="KW-0732">Signal</keyword>
<feature type="repeat" description="Cell wall-binding" evidence="2">
    <location>
        <begin position="183"/>
        <end position="202"/>
    </location>
</feature>
<evidence type="ECO:0000313" key="4">
    <source>
        <dbReference type="EMBL" id="NBI34709.1"/>
    </source>
</evidence>
<feature type="repeat" description="Cell wall-binding" evidence="2">
    <location>
        <begin position="61"/>
        <end position="80"/>
    </location>
</feature>
<accession>A0A7C9NSU2</accession>
<proteinExistence type="predicted"/>